<feature type="region of interest" description="Disordered" evidence="7">
    <location>
        <begin position="243"/>
        <end position="302"/>
    </location>
</feature>
<keyword evidence="2 6" id="KW-0489">Methyltransferase</keyword>
<dbReference type="InterPro" id="IPR001525">
    <property type="entry name" value="C5_MeTfrase"/>
</dbReference>
<dbReference type="EC" id="2.1.1.37" evidence="1"/>
<evidence type="ECO:0000313" key="9">
    <source>
        <dbReference type="Proteomes" id="UP000712045"/>
    </source>
</evidence>
<dbReference type="PANTHER" id="PTHR46098">
    <property type="entry name" value="TRNA (CYTOSINE(38)-C(5))-METHYLTRANSFERASE"/>
    <property type="match status" value="1"/>
</dbReference>
<dbReference type="PROSITE" id="PS00094">
    <property type="entry name" value="C5_MTASE_1"/>
    <property type="match status" value="1"/>
</dbReference>
<protein>
    <recommendedName>
        <fullName evidence="1">DNA (cytosine-5-)-methyltransferase</fullName>
        <ecNumber evidence="1">2.1.1.37</ecNumber>
    </recommendedName>
</protein>
<feature type="compositionally biased region" description="Basic and acidic residues" evidence="7">
    <location>
        <begin position="202"/>
        <end position="213"/>
    </location>
</feature>
<keyword evidence="9" id="KW-1185">Reference proteome</keyword>
<keyword evidence="4 6" id="KW-0949">S-adenosyl-L-methionine</keyword>
<organism evidence="8 9">
    <name type="scientific">Streptomyces durocortorensis</name>
    <dbReference type="NCBI Taxonomy" id="2811104"/>
    <lineage>
        <taxon>Bacteria</taxon>
        <taxon>Bacillati</taxon>
        <taxon>Actinomycetota</taxon>
        <taxon>Actinomycetes</taxon>
        <taxon>Kitasatosporales</taxon>
        <taxon>Streptomycetaceae</taxon>
        <taxon>Streptomyces</taxon>
    </lineage>
</organism>
<evidence type="ECO:0000256" key="5">
    <source>
        <dbReference type="ARBA" id="ARBA00022747"/>
    </source>
</evidence>
<evidence type="ECO:0000256" key="1">
    <source>
        <dbReference type="ARBA" id="ARBA00011975"/>
    </source>
</evidence>
<evidence type="ECO:0000256" key="4">
    <source>
        <dbReference type="ARBA" id="ARBA00022691"/>
    </source>
</evidence>
<dbReference type="PRINTS" id="PR00105">
    <property type="entry name" value="C5METTRFRASE"/>
</dbReference>
<feature type="region of interest" description="Disordered" evidence="7">
    <location>
        <begin position="190"/>
        <end position="213"/>
    </location>
</feature>
<dbReference type="InterPro" id="IPR029063">
    <property type="entry name" value="SAM-dependent_MTases_sf"/>
</dbReference>
<proteinExistence type="inferred from homology"/>
<evidence type="ECO:0000256" key="6">
    <source>
        <dbReference type="PROSITE-ProRule" id="PRU01016"/>
    </source>
</evidence>
<feature type="active site" evidence="6">
    <location>
        <position position="100"/>
    </location>
</feature>
<accession>A0ABS2HZC0</accession>
<dbReference type="Gene3D" id="3.40.50.150">
    <property type="entry name" value="Vaccinia Virus protein VP39"/>
    <property type="match status" value="1"/>
</dbReference>
<sequence>MDRLHQARRLLDRPPTPVLAGQLAAAVGPRIGSVCSGYRGLDMAVEEVFGGTTAWVSDIDPGANAVLAHHWPDVPNLGDLTAVDWADVEPVDVFCGGYPCQPFSSAGKRKGTADERHIWPWIARALRVLRPRIAVFENVSGHLRLGFDTVLADLARLGFDAEWCTVRASEVGAPHQRQRLFLLATAADTPNLGHQRPRGARGRGDGPADHRDAPAHTARILPEHGELPLGRNALQLGLRADAPRRGTTPAADPAGLGHGNTRAPGLRGIPAATVPGRPPAVPDPNRGGRGPDQPDVRAGQPDADWGRFAPAIHRWENTTGRRAPWATDDRHRLNPAFVEWLMGLPAGHVTDVPGLTRTQQLHALGNGVVPQQATAALRALLDRHTAHALPTAA</sequence>
<comment type="caution">
    <text evidence="8">The sequence shown here is derived from an EMBL/GenBank/DDBJ whole genome shotgun (WGS) entry which is preliminary data.</text>
</comment>
<dbReference type="SUPFAM" id="SSF53335">
    <property type="entry name" value="S-adenosyl-L-methionine-dependent methyltransferases"/>
    <property type="match status" value="1"/>
</dbReference>
<dbReference type="InterPro" id="IPR050750">
    <property type="entry name" value="C5-MTase"/>
</dbReference>
<evidence type="ECO:0000313" key="8">
    <source>
        <dbReference type="EMBL" id="MBM7055857.1"/>
    </source>
</evidence>
<reference evidence="8 9" key="1">
    <citation type="submission" date="2021-02" db="EMBL/GenBank/DDBJ databases">
        <title>Genome Streptomyces sp. RHZ10.</title>
        <authorList>
            <person name="Besaury L."/>
        </authorList>
    </citation>
    <scope>NUCLEOTIDE SEQUENCE [LARGE SCALE GENOMIC DNA]</scope>
    <source>
        <strain evidence="8 9">RHZ10</strain>
    </source>
</reference>
<gene>
    <name evidence="8" type="ORF">JS521_18785</name>
</gene>
<dbReference type="Pfam" id="PF00145">
    <property type="entry name" value="DNA_methylase"/>
    <property type="match status" value="1"/>
</dbReference>
<dbReference type="InterPro" id="IPR018117">
    <property type="entry name" value="C5_DNA_meth_AS"/>
</dbReference>
<evidence type="ECO:0000256" key="3">
    <source>
        <dbReference type="ARBA" id="ARBA00022679"/>
    </source>
</evidence>
<dbReference type="GO" id="GO:0032259">
    <property type="term" value="P:methylation"/>
    <property type="evidence" value="ECO:0007669"/>
    <property type="project" value="UniProtKB-KW"/>
</dbReference>
<evidence type="ECO:0000256" key="7">
    <source>
        <dbReference type="SAM" id="MobiDB-lite"/>
    </source>
</evidence>
<dbReference type="GO" id="GO:0008168">
    <property type="term" value="F:methyltransferase activity"/>
    <property type="evidence" value="ECO:0007669"/>
    <property type="project" value="UniProtKB-KW"/>
</dbReference>
<evidence type="ECO:0000256" key="2">
    <source>
        <dbReference type="ARBA" id="ARBA00022603"/>
    </source>
</evidence>
<dbReference type="RefSeq" id="WP_205084136.1">
    <property type="nucleotide sequence ID" value="NZ_JAFEUF010000093.1"/>
</dbReference>
<dbReference type="PANTHER" id="PTHR46098:SF1">
    <property type="entry name" value="TRNA (CYTOSINE(38)-C(5))-METHYLTRANSFERASE"/>
    <property type="match status" value="1"/>
</dbReference>
<comment type="similarity">
    <text evidence="6">Belongs to the class I-like SAM-binding methyltransferase superfamily. C5-methyltransferase family.</text>
</comment>
<dbReference type="EMBL" id="JAFEUF010000093">
    <property type="protein sequence ID" value="MBM7055857.1"/>
    <property type="molecule type" value="Genomic_DNA"/>
</dbReference>
<name>A0ABS2HZC0_9ACTN</name>
<dbReference type="Proteomes" id="UP000712045">
    <property type="component" value="Unassembled WGS sequence"/>
</dbReference>
<keyword evidence="3 6" id="KW-0808">Transferase</keyword>
<dbReference type="PROSITE" id="PS51679">
    <property type="entry name" value="SAM_MT_C5"/>
    <property type="match status" value="1"/>
</dbReference>
<keyword evidence="5" id="KW-0680">Restriction system</keyword>